<evidence type="ECO:0000256" key="1">
    <source>
        <dbReference type="SAM" id="MobiDB-lite"/>
    </source>
</evidence>
<keyword evidence="3" id="KW-1185">Reference proteome</keyword>
<protein>
    <submittedName>
        <fullName evidence="2">Uncharacterized protein</fullName>
    </submittedName>
</protein>
<feature type="compositionally biased region" description="Low complexity" evidence="1">
    <location>
        <begin position="1"/>
        <end position="11"/>
    </location>
</feature>
<feature type="region of interest" description="Disordered" evidence="1">
    <location>
        <begin position="1"/>
        <end position="86"/>
    </location>
</feature>
<organism evidence="2 3">
    <name type="scientific">Amnibacterium setariae</name>
    <dbReference type="NCBI Taxonomy" id="2306585"/>
    <lineage>
        <taxon>Bacteria</taxon>
        <taxon>Bacillati</taxon>
        <taxon>Actinomycetota</taxon>
        <taxon>Actinomycetes</taxon>
        <taxon>Micrococcales</taxon>
        <taxon>Microbacteriaceae</taxon>
        <taxon>Amnibacterium</taxon>
    </lineage>
</organism>
<evidence type="ECO:0000313" key="3">
    <source>
        <dbReference type="Proteomes" id="UP000265742"/>
    </source>
</evidence>
<dbReference type="EMBL" id="QXTG01000001">
    <property type="protein sequence ID" value="RIX30803.1"/>
    <property type="molecule type" value="Genomic_DNA"/>
</dbReference>
<proteinExistence type="predicted"/>
<sequence>MQVDGRPQGRPGEPRPAYAARTTRSDRAPADRSEPTEQQEETVSRKQHRLPAAKPWVPLVAGDEKPFDQTNGVVDFDTAAKDDGPEPDLIGRAVASNTVNVGFFGGGGF</sequence>
<dbReference type="AlphaFoldDB" id="A0A3A1U352"/>
<comment type="caution">
    <text evidence="2">The sequence shown here is derived from an EMBL/GenBank/DDBJ whole genome shotgun (WGS) entry which is preliminary data.</text>
</comment>
<gene>
    <name evidence="2" type="ORF">D1781_05240</name>
</gene>
<dbReference type="Proteomes" id="UP000265742">
    <property type="component" value="Unassembled WGS sequence"/>
</dbReference>
<evidence type="ECO:0000313" key="2">
    <source>
        <dbReference type="EMBL" id="RIX30803.1"/>
    </source>
</evidence>
<accession>A0A3A1U352</accession>
<feature type="compositionally biased region" description="Basic and acidic residues" evidence="1">
    <location>
        <begin position="23"/>
        <end position="35"/>
    </location>
</feature>
<name>A0A3A1U352_9MICO</name>
<reference evidence="3" key="1">
    <citation type="submission" date="2018-09" db="EMBL/GenBank/DDBJ databases">
        <authorList>
            <person name="Kim I."/>
        </authorList>
    </citation>
    <scope>NUCLEOTIDE SEQUENCE [LARGE SCALE GENOMIC DNA]</scope>
    <source>
        <strain evidence="3">DD4a</strain>
    </source>
</reference>